<reference evidence="2" key="1">
    <citation type="submission" date="2009-08" db="EMBL/GenBank/DDBJ databases">
        <title>The complete genome of Chitinophaga pinensis DSM 2588.</title>
        <authorList>
            <consortium name="US DOE Joint Genome Institute (JGI-PGF)"/>
            <person name="Lucas S."/>
            <person name="Copeland A."/>
            <person name="Lapidus A."/>
            <person name="Glavina del Rio T."/>
            <person name="Dalin E."/>
            <person name="Tice H."/>
            <person name="Bruce D."/>
            <person name="Goodwin L."/>
            <person name="Pitluck S."/>
            <person name="Kyrpides N."/>
            <person name="Mavromatis K."/>
            <person name="Ivanova N."/>
            <person name="Mikhailova N."/>
            <person name="Sims D."/>
            <person name="Meinche L."/>
            <person name="Brettin T."/>
            <person name="Detter J.C."/>
            <person name="Han C."/>
            <person name="Larimer F."/>
            <person name="Land M."/>
            <person name="Hauser L."/>
            <person name="Markowitz V."/>
            <person name="Cheng J.-F."/>
            <person name="Hugenholtz P."/>
            <person name="Woyke T."/>
            <person name="Wu D."/>
            <person name="Spring S."/>
            <person name="Klenk H.-P."/>
            <person name="Eisen J.A."/>
        </authorList>
    </citation>
    <scope>NUCLEOTIDE SEQUENCE [LARGE SCALE GENOMIC DNA]</scope>
    <source>
        <strain evidence="2">ATCC 43595 / DSM 2588 / LMG 13176 / NBRC 15968 / NCIMB 11800 / UQM 2034</strain>
    </source>
</reference>
<gene>
    <name evidence="1" type="ordered locus">Cpin_1541</name>
</gene>
<protein>
    <submittedName>
        <fullName evidence="1">Uncharacterized protein</fullName>
    </submittedName>
</protein>
<sequence>MQVDLEDYNVRSKIFLGNNLIVIFQHRHDIAERRVLELKEVVGFIDHGANDNLVSLRIDDGSSYAFDLSLRLSRDEIKDFEEALLFIAGAGGRFGFRACAKNILFRDWTEDDVWLK</sequence>
<dbReference type="RefSeq" id="WP_012789214.1">
    <property type="nucleotide sequence ID" value="NC_013132.1"/>
</dbReference>
<proteinExistence type="predicted"/>
<accession>A0A979G1T5</accession>
<dbReference type="EMBL" id="CP001699">
    <property type="protein sequence ID" value="ACU59038.1"/>
    <property type="molecule type" value="Genomic_DNA"/>
</dbReference>
<evidence type="ECO:0000313" key="2">
    <source>
        <dbReference type="Proteomes" id="UP000002215"/>
    </source>
</evidence>
<reference evidence="1 2" key="2">
    <citation type="journal article" date="2010" name="Stand. Genomic Sci.">
        <title>Complete genome sequence of Chitinophaga pinensis type strain (UQM 2034).</title>
        <authorList>
            <person name="Glavina Del Rio T."/>
            <person name="Abt B."/>
            <person name="Spring S."/>
            <person name="Lapidus A."/>
            <person name="Nolan M."/>
            <person name="Tice H."/>
            <person name="Copeland A."/>
            <person name="Cheng J.F."/>
            <person name="Chen F."/>
            <person name="Bruce D."/>
            <person name="Goodwin L."/>
            <person name="Pitluck S."/>
            <person name="Ivanova N."/>
            <person name="Mavromatis K."/>
            <person name="Mikhailova N."/>
            <person name="Pati A."/>
            <person name="Chen A."/>
            <person name="Palaniappan K."/>
            <person name="Land M."/>
            <person name="Hauser L."/>
            <person name="Chang Y.J."/>
            <person name="Jeffries C.D."/>
            <person name="Chain P."/>
            <person name="Saunders E."/>
            <person name="Detter J.C."/>
            <person name="Brettin T."/>
            <person name="Rohde M."/>
            <person name="Goker M."/>
            <person name="Bristow J."/>
            <person name="Eisen J.A."/>
            <person name="Markowitz V."/>
            <person name="Hugenholtz P."/>
            <person name="Kyrpides N.C."/>
            <person name="Klenk H.P."/>
            <person name="Lucas S."/>
        </authorList>
    </citation>
    <scope>NUCLEOTIDE SEQUENCE [LARGE SCALE GENOMIC DNA]</scope>
    <source>
        <strain evidence="2">ATCC 43595 / DSM 2588 / LMG 13176 / NBRC 15968 / NCIMB 11800 / UQM 2034</strain>
    </source>
</reference>
<dbReference type="KEGG" id="cpi:Cpin_1541"/>
<name>A0A979G1T5_CHIPD</name>
<evidence type="ECO:0000313" key="1">
    <source>
        <dbReference type="EMBL" id="ACU59038.1"/>
    </source>
</evidence>
<dbReference type="OrthoDB" id="675379at2"/>
<organism evidence="1 2">
    <name type="scientific">Chitinophaga pinensis (strain ATCC 43595 / DSM 2588 / LMG 13176 / NBRC 15968 / NCIMB 11800 / UQM 2034)</name>
    <dbReference type="NCBI Taxonomy" id="485918"/>
    <lineage>
        <taxon>Bacteria</taxon>
        <taxon>Pseudomonadati</taxon>
        <taxon>Bacteroidota</taxon>
        <taxon>Chitinophagia</taxon>
        <taxon>Chitinophagales</taxon>
        <taxon>Chitinophagaceae</taxon>
        <taxon>Chitinophaga</taxon>
    </lineage>
</organism>
<dbReference type="Proteomes" id="UP000002215">
    <property type="component" value="Chromosome"/>
</dbReference>
<dbReference type="AlphaFoldDB" id="A0A979G1T5"/>